<gene>
    <name evidence="2" type="ORF">AHMF7605_21800</name>
</gene>
<reference evidence="2 3" key="1">
    <citation type="submission" date="2018-03" db="EMBL/GenBank/DDBJ databases">
        <title>Adhaeribacter sp. HMF7605 Genome sequencing and assembly.</title>
        <authorList>
            <person name="Kang H."/>
            <person name="Kang J."/>
            <person name="Cha I."/>
            <person name="Kim H."/>
            <person name="Joh K."/>
        </authorList>
    </citation>
    <scope>NUCLEOTIDE SEQUENCE [LARGE SCALE GENOMIC DNA]</scope>
    <source>
        <strain evidence="2 3">HMF7605</strain>
    </source>
</reference>
<feature type="region of interest" description="Disordered" evidence="1">
    <location>
        <begin position="77"/>
        <end position="101"/>
    </location>
</feature>
<feature type="compositionally biased region" description="Acidic residues" evidence="1">
    <location>
        <begin position="77"/>
        <end position="95"/>
    </location>
</feature>
<dbReference type="AlphaFoldDB" id="A0A2T2YKA6"/>
<dbReference type="Proteomes" id="UP000240357">
    <property type="component" value="Unassembled WGS sequence"/>
</dbReference>
<dbReference type="EMBL" id="PYFT01000001">
    <property type="protein sequence ID" value="PSR55946.1"/>
    <property type="molecule type" value="Genomic_DNA"/>
</dbReference>
<organism evidence="2 3">
    <name type="scientific">Adhaeribacter arboris</name>
    <dbReference type="NCBI Taxonomy" id="2072846"/>
    <lineage>
        <taxon>Bacteria</taxon>
        <taxon>Pseudomonadati</taxon>
        <taxon>Bacteroidota</taxon>
        <taxon>Cytophagia</taxon>
        <taxon>Cytophagales</taxon>
        <taxon>Hymenobacteraceae</taxon>
        <taxon>Adhaeribacter</taxon>
    </lineage>
</organism>
<evidence type="ECO:0000256" key="1">
    <source>
        <dbReference type="SAM" id="MobiDB-lite"/>
    </source>
</evidence>
<proteinExistence type="predicted"/>
<accession>A0A2T2YKA6</accession>
<protein>
    <submittedName>
        <fullName evidence="2">Uncharacterized protein</fullName>
    </submittedName>
</protein>
<name>A0A2T2YKA6_9BACT</name>
<comment type="caution">
    <text evidence="2">The sequence shown here is derived from an EMBL/GenBank/DDBJ whole genome shotgun (WGS) entry which is preliminary data.</text>
</comment>
<keyword evidence="3" id="KW-1185">Reference proteome</keyword>
<sequence>MNQRTKILITGQDCPRLTLPIYSLGKDKDDKIIDTPIPSYKKLRYYLHKDDELDKIFYNNDNFKIAFEEEAKSMDNDEVIDDYSDDNYSDEDYDFDDFRYK</sequence>
<evidence type="ECO:0000313" key="2">
    <source>
        <dbReference type="EMBL" id="PSR55946.1"/>
    </source>
</evidence>
<evidence type="ECO:0000313" key="3">
    <source>
        <dbReference type="Proteomes" id="UP000240357"/>
    </source>
</evidence>
<dbReference type="RefSeq" id="WP_106932129.1">
    <property type="nucleotide sequence ID" value="NZ_PYFT01000001.1"/>
</dbReference>